<dbReference type="AlphaFoldDB" id="A0A7W6S0M3"/>
<evidence type="ECO:0000259" key="1">
    <source>
        <dbReference type="Pfam" id="PF03734"/>
    </source>
</evidence>
<evidence type="ECO:0000313" key="2">
    <source>
        <dbReference type="EMBL" id="MBB4286683.1"/>
    </source>
</evidence>
<evidence type="ECO:0000313" key="3">
    <source>
        <dbReference type="Proteomes" id="UP000555728"/>
    </source>
</evidence>
<reference evidence="2 3" key="1">
    <citation type="submission" date="2020-08" db="EMBL/GenBank/DDBJ databases">
        <title>Genome sequencing of Purple Non-Sulfur Bacteria from various extreme environments.</title>
        <authorList>
            <person name="Mayer M."/>
        </authorList>
    </citation>
    <scope>NUCLEOTIDE SEQUENCE [LARGE SCALE GENOMIC DNA]</scope>
    <source>
        <strain evidence="2 3">JA135</strain>
    </source>
</reference>
<dbReference type="GO" id="GO:0016740">
    <property type="term" value="F:transferase activity"/>
    <property type="evidence" value="ECO:0007669"/>
    <property type="project" value="InterPro"/>
</dbReference>
<name>A0A7W6S0M3_9PROT</name>
<dbReference type="InterPro" id="IPR005490">
    <property type="entry name" value="LD_TPept_cat_dom"/>
</dbReference>
<comment type="caution">
    <text evidence="2">The sequence shown here is derived from an EMBL/GenBank/DDBJ whole genome shotgun (WGS) entry which is preliminary data.</text>
</comment>
<proteinExistence type="predicted"/>
<dbReference type="PANTHER" id="PTHR38589:SF1">
    <property type="entry name" value="BLR0621 PROTEIN"/>
    <property type="match status" value="1"/>
</dbReference>
<organism evidence="2 3">
    <name type="scientific">Roseospira goensis</name>
    <dbReference type="NCBI Taxonomy" id="391922"/>
    <lineage>
        <taxon>Bacteria</taxon>
        <taxon>Pseudomonadati</taxon>
        <taxon>Pseudomonadota</taxon>
        <taxon>Alphaproteobacteria</taxon>
        <taxon>Rhodospirillales</taxon>
        <taxon>Rhodospirillaceae</taxon>
        <taxon>Roseospira</taxon>
    </lineage>
</organism>
<dbReference type="EMBL" id="JACIGI010000019">
    <property type="protein sequence ID" value="MBB4286683.1"/>
    <property type="molecule type" value="Genomic_DNA"/>
</dbReference>
<dbReference type="PANTHER" id="PTHR38589">
    <property type="entry name" value="BLR0621 PROTEIN"/>
    <property type="match status" value="1"/>
</dbReference>
<dbReference type="RefSeq" id="WP_184435750.1">
    <property type="nucleotide sequence ID" value="NZ_JACIGI010000019.1"/>
</dbReference>
<sequence>MADADDPAATAGLRVSADGWLRFGPHRLACALGRAGVAVAKREGDGATPAGTWPLRRVFYRPDRLDGPPAVGRSGLDVGPITPVLGWCDDPLHPDYNRLIVRPHPASHEVLWRDDALYDVVVVLGHNDSPPRPGRGSAIFLHCALPEAGARHGLRPTAGCVALPVADLLTVLAALPERPALTVTAAPSP</sequence>
<gene>
    <name evidence="2" type="ORF">GGD88_002418</name>
</gene>
<accession>A0A7W6S0M3</accession>
<dbReference type="Pfam" id="PF03734">
    <property type="entry name" value="YkuD"/>
    <property type="match status" value="1"/>
</dbReference>
<feature type="domain" description="L,D-TPase catalytic" evidence="1">
    <location>
        <begin position="29"/>
        <end position="177"/>
    </location>
</feature>
<keyword evidence="3" id="KW-1185">Reference proteome</keyword>
<dbReference type="Proteomes" id="UP000555728">
    <property type="component" value="Unassembled WGS sequence"/>
</dbReference>
<protein>
    <submittedName>
        <fullName evidence="2">L,D-peptidoglycan transpeptidase YkuD (ErfK/YbiS/YcfS/YnhG family)</fullName>
    </submittedName>
</protein>